<proteinExistence type="predicted"/>
<sequence>MNKVPVHPWGLMYSVYTHIFPAVSHLLKDWHDRAEKIPNPELRKQAVSSISDKMFHCEGGAILTLLAGNHRKKAIEFVVAYQTISDYLDNLCDRSTSLNEKDFRALHESMFHALSPGAVPTNYYRFREEQDDGGYLNELVYTCQNVLAEMKAYPNIASELIGLASIYCDLQVHKHVIVQEREPRLISWFGEYQSVLPDITWYEFSACAGSTLGIFCLVSYAFQGNFTKESAETIKKGYFPWLQGLHILLDYFIDQNEDKLEGDLNFCTYYKNDQHMLERMVYFAERAEKSCANLPNSRFHRLIQRGLLGIYLADRKVSESPGIKKMAAKLVKVGGATSYFFYVNRKLYQRLKPSLS</sequence>
<dbReference type="EMBL" id="CP015378">
    <property type="protein sequence ID" value="ANC78221.1"/>
    <property type="molecule type" value="Genomic_DNA"/>
</dbReference>
<keyword evidence="2" id="KW-1185">Reference proteome</keyword>
<evidence type="ECO:0000313" key="2">
    <source>
        <dbReference type="Proteomes" id="UP000076623"/>
    </source>
</evidence>
<reference evidence="1 2" key="1">
    <citation type="submission" date="2016-04" db="EMBL/GenBank/DDBJ databases">
        <title>Complete genome sequence of Fictibacillus phosphorivorans G25-29, a strain toxic to nematodes.</title>
        <authorList>
            <person name="Zheng Z."/>
        </authorList>
    </citation>
    <scope>NUCLEOTIDE SEQUENCE [LARGE SCALE GENOMIC DNA]</scope>
    <source>
        <strain evidence="1 2">G25-29</strain>
    </source>
</reference>
<dbReference type="Pfam" id="PF10776">
    <property type="entry name" value="DUF2600"/>
    <property type="match status" value="1"/>
</dbReference>
<dbReference type="InterPro" id="IPR019712">
    <property type="entry name" value="YtpB-like"/>
</dbReference>
<protein>
    <submittedName>
        <fullName evidence="1">Tetraprenyl-beta-curcumene synthase</fullName>
    </submittedName>
</protein>
<name>A0A160IP98_9BACL</name>
<accession>A0A160IP98</accession>
<dbReference type="STRING" id="1221500.ABE65_016005"/>
<evidence type="ECO:0000313" key="1">
    <source>
        <dbReference type="EMBL" id="ANC78221.1"/>
    </source>
</evidence>
<dbReference type="RefSeq" id="WP_066396993.1">
    <property type="nucleotide sequence ID" value="NZ_CP015378.1"/>
</dbReference>
<organism evidence="1 2">
    <name type="scientific">Fictibacillus phosphorivorans</name>
    <dbReference type="NCBI Taxonomy" id="1221500"/>
    <lineage>
        <taxon>Bacteria</taxon>
        <taxon>Bacillati</taxon>
        <taxon>Bacillota</taxon>
        <taxon>Bacilli</taxon>
        <taxon>Bacillales</taxon>
        <taxon>Fictibacillaceae</taxon>
        <taxon>Fictibacillus</taxon>
    </lineage>
</organism>
<dbReference type="Proteomes" id="UP000076623">
    <property type="component" value="Chromosome"/>
</dbReference>
<dbReference type="AlphaFoldDB" id="A0A160IP98"/>
<gene>
    <name evidence="1" type="ORF">ABE65_016005</name>
</gene>
<dbReference type="KEGG" id="fpn:ABE65_016005"/>